<evidence type="ECO:0000313" key="2">
    <source>
        <dbReference type="Proteomes" id="UP000199110"/>
    </source>
</evidence>
<dbReference type="STRING" id="390807.SAMN04488095_2051"/>
<protein>
    <submittedName>
        <fullName evidence="1">Animal haem peroxidase</fullName>
    </submittedName>
</protein>
<name>A0A1I3N4T2_9RHOB</name>
<keyword evidence="1" id="KW-0560">Oxidoreductase</keyword>
<dbReference type="GO" id="GO:0004601">
    <property type="term" value="F:peroxidase activity"/>
    <property type="evidence" value="ECO:0007669"/>
    <property type="project" value="UniProtKB-KW"/>
</dbReference>
<dbReference type="Pfam" id="PF03098">
    <property type="entry name" value="An_peroxidase"/>
    <property type="match status" value="1"/>
</dbReference>
<gene>
    <name evidence="1" type="ORF">SAMN04488095_2051</name>
</gene>
<dbReference type="RefSeq" id="WP_092779860.1">
    <property type="nucleotide sequence ID" value="NZ_FORA01000002.1"/>
</dbReference>
<evidence type="ECO:0000313" key="1">
    <source>
        <dbReference type="EMBL" id="SFJ04229.1"/>
    </source>
</evidence>
<dbReference type="InterPro" id="IPR010255">
    <property type="entry name" value="Haem_peroxidase_sf"/>
</dbReference>
<reference evidence="1 2" key="1">
    <citation type="submission" date="2016-10" db="EMBL/GenBank/DDBJ databases">
        <authorList>
            <person name="de Groot N.N."/>
        </authorList>
    </citation>
    <scope>NUCLEOTIDE SEQUENCE [LARGE SCALE GENOMIC DNA]</scope>
    <source>
        <strain evidence="1 2">DSM 19073</strain>
    </source>
</reference>
<sequence length="451" mass="48388">MLFFTGHGVPGQRFGKVDPNDGVAATGLASDAGRRLIATACGFASEHSAPDPMEANFGPLDFAFPDAPVAARSPDKTAAPAPRSDQTGFGRFVANDILAMTGRCANVPLFDGTDADPLPRAEVVRLVANLRTGALDLDSVYGGAALTGSFGQEMIDKLRCPRDRAKLAMGCDAGRLDLLRLSHLVDPARPRIDAAKLTTLPADLRAMFLRDDGSLQHDRAIIADARNANDPDLARLHLAFARLHNRIVDHADPSETDREALFDQTRDRVRWTYQWLVANAYLPAVCDPAILARVQAGDTAFFGAFHARASLGDARRMPLPLEFTLAAFRDGLPAYAPKIARRFNLPSAQGCLDSLAQSGTTLPRLDPGQIPEAAPLSTYIAHEAAILGQGTRLGPLGSYLVAEVLLGLVARGFDTYANRPHSEPWHPRDIGLPSEMPVDSLPALMRVAGLT</sequence>
<keyword evidence="1" id="KW-0575">Peroxidase</keyword>
<dbReference type="GO" id="GO:0020037">
    <property type="term" value="F:heme binding"/>
    <property type="evidence" value="ECO:0007669"/>
    <property type="project" value="InterPro"/>
</dbReference>
<dbReference type="Gene3D" id="1.10.640.10">
    <property type="entry name" value="Haem peroxidase domain superfamily, animal type"/>
    <property type="match status" value="1"/>
</dbReference>
<dbReference type="GO" id="GO:0006979">
    <property type="term" value="P:response to oxidative stress"/>
    <property type="evidence" value="ECO:0007669"/>
    <property type="project" value="InterPro"/>
</dbReference>
<dbReference type="AlphaFoldDB" id="A0A1I3N4T2"/>
<dbReference type="OrthoDB" id="105077at2"/>
<accession>A0A1I3N4T2</accession>
<dbReference type="EMBL" id="FORA01000002">
    <property type="protein sequence ID" value="SFJ04229.1"/>
    <property type="molecule type" value="Genomic_DNA"/>
</dbReference>
<dbReference type="SUPFAM" id="SSF48113">
    <property type="entry name" value="Heme-dependent peroxidases"/>
    <property type="match status" value="1"/>
</dbReference>
<organism evidence="1 2">
    <name type="scientific">Jannaschia pohangensis</name>
    <dbReference type="NCBI Taxonomy" id="390807"/>
    <lineage>
        <taxon>Bacteria</taxon>
        <taxon>Pseudomonadati</taxon>
        <taxon>Pseudomonadota</taxon>
        <taxon>Alphaproteobacteria</taxon>
        <taxon>Rhodobacterales</taxon>
        <taxon>Roseobacteraceae</taxon>
        <taxon>Jannaschia</taxon>
    </lineage>
</organism>
<proteinExistence type="predicted"/>
<dbReference type="Proteomes" id="UP000199110">
    <property type="component" value="Unassembled WGS sequence"/>
</dbReference>
<dbReference type="InterPro" id="IPR019791">
    <property type="entry name" value="Haem_peroxidase_animal"/>
</dbReference>
<dbReference type="InterPro" id="IPR037120">
    <property type="entry name" value="Haem_peroxidase_sf_animal"/>
</dbReference>
<keyword evidence="2" id="KW-1185">Reference proteome</keyword>